<name>A0A926Z5U1_9CYAN</name>
<reference evidence="1" key="1">
    <citation type="journal article" date="2015" name="ISME J.">
        <title>Draft Genome Sequence of Streptomyces incarnatus NRRL8089, which Produces the Nucleoside Antibiotic Sinefungin.</title>
        <authorList>
            <person name="Oshima K."/>
            <person name="Hattori M."/>
            <person name="Shimizu H."/>
            <person name="Fukuda K."/>
            <person name="Nemoto M."/>
            <person name="Inagaki K."/>
            <person name="Tamura T."/>
        </authorList>
    </citation>
    <scope>NUCLEOTIDE SEQUENCE</scope>
    <source>
        <strain evidence="1">FACHB-1277</strain>
    </source>
</reference>
<dbReference type="AlphaFoldDB" id="A0A926Z5U1"/>
<dbReference type="EMBL" id="JACJPY010000018">
    <property type="protein sequence ID" value="MBD2150035.1"/>
    <property type="molecule type" value="Genomic_DNA"/>
</dbReference>
<dbReference type="RefSeq" id="WP_190350406.1">
    <property type="nucleotide sequence ID" value="NZ_JACJPY010000018.1"/>
</dbReference>
<organism evidence="1 2">
    <name type="scientific">Pseudanabaena cinerea FACHB-1277</name>
    <dbReference type="NCBI Taxonomy" id="2949581"/>
    <lineage>
        <taxon>Bacteria</taxon>
        <taxon>Bacillati</taxon>
        <taxon>Cyanobacteriota</taxon>
        <taxon>Cyanophyceae</taxon>
        <taxon>Pseudanabaenales</taxon>
        <taxon>Pseudanabaenaceae</taxon>
        <taxon>Pseudanabaena</taxon>
        <taxon>Pseudanabaena cinerea</taxon>
    </lineage>
</organism>
<accession>A0A926Z5U1</accession>
<proteinExistence type="predicted"/>
<gene>
    <name evidence="1" type="ORF">H6F44_07850</name>
</gene>
<sequence>MLEQYIKTPANSDYVSDFLVLPEGLNEEVVIDIFVEYLAPMRLSRRDTYEHMAALLGECSFIEKYEFSDEGPKSFTVLRYEVEISI</sequence>
<dbReference type="Proteomes" id="UP000631421">
    <property type="component" value="Unassembled WGS sequence"/>
</dbReference>
<keyword evidence="2" id="KW-1185">Reference proteome</keyword>
<protein>
    <submittedName>
        <fullName evidence="1">Uncharacterized protein</fullName>
    </submittedName>
</protein>
<comment type="caution">
    <text evidence="1">The sequence shown here is derived from an EMBL/GenBank/DDBJ whole genome shotgun (WGS) entry which is preliminary data.</text>
</comment>
<evidence type="ECO:0000313" key="2">
    <source>
        <dbReference type="Proteomes" id="UP000631421"/>
    </source>
</evidence>
<evidence type="ECO:0000313" key="1">
    <source>
        <dbReference type="EMBL" id="MBD2150035.1"/>
    </source>
</evidence>
<reference evidence="1" key="2">
    <citation type="submission" date="2020-08" db="EMBL/GenBank/DDBJ databases">
        <authorList>
            <person name="Chen M."/>
            <person name="Teng W."/>
            <person name="Zhao L."/>
            <person name="Hu C."/>
            <person name="Zhou Y."/>
            <person name="Han B."/>
            <person name="Song L."/>
            <person name="Shu W."/>
        </authorList>
    </citation>
    <scope>NUCLEOTIDE SEQUENCE</scope>
    <source>
        <strain evidence="1">FACHB-1277</strain>
    </source>
</reference>